<feature type="compositionally biased region" description="Basic and acidic residues" evidence="3">
    <location>
        <begin position="40"/>
        <end position="55"/>
    </location>
</feature>
<proteinExistence type="inferred from homology"/>
<evidence type="ECO:0000313" key="9">
    <source>
        <dbReference type="EMBL" id="PWQ94428.1"/>
    </source>
</evidence>
<reference evidence="9 10" key="1">
    <citation type="submission" date="2018-05" db="EMBL/GenBank/DDBJ databases">
        <title>Leucothrix arctica sp. nov., isolated from Arctic seawater.</title>
        <authorList>
            <person name="Choi A."/>
            <person name="Baek K."/>
        </authorList>
    </citation>
    <scope>NUCLEOTIDE SEQUENCE [LARGE SCALE GENOMIC DNA]</scope>
    <source>
        <strain evidence="9 10">JCM 18388</strain>
    </source>
</reference>
<dbReference type="NCBIfam" id="TIGR01730">
    <property type="entry name" value="RND_mfp"/>
    <property type="match status" value="1"/>
</dbReference>
<evidence type="ECO:0000256" key="3">
    <source>
        <dbReference type="SAM" id="MobiDB-lite"/>
    </source>
</evidence>
<dbReference type="Pfam" id="PF19335">
    <property type="entry name" value="HMBD"/>
    <property type="match status" value="1"/>
</dbReference>
<dbReference type="RefSeq" id="WP_109838823.1">
    <property type="nucleotide sequence ID" value="NZ_QGKM01000055.1"/>
</dbReference>
<feature type="domain" description="CusB-like barrel-sandwich hybrid" evidence="6">
    <location>
        <begin position="139"/>
        <end position="255"/>
    </location>
</feature>
<dbReference type="InterPro" id="IPR058649">
    <property type="entry name" value="CzcB_C"/>
</dbReference>
<dbReference type="Gene3D" id="2.40.420.20">
    <property type="match status" value="1"/>
</dbReference>
<feature type="domain" description="CzcB-like C-terminal circularly permuted SH3-like" evidence="8">
    <location>
        <begin position="342"/>
        <end position="402"/>
    </location>
</feature>
<dbReference type="GO" id="GO:0030288">
    <property type="term" value="C:outer membrane-bounded periplasmic space"/>
    <property type="evidence" value="ECO:0007669"/>
    <property type="project" value="TreeGrafter"/>
</dbReference>
<evidence type="ECO:0000256" key="2">
    <source>
        <dbReference type="ARBA" id="ARBA00022448"/>
    </source>
</evidence>
<dbReference type="GO" id="GO:0060003">
    <property type="term" value="P:copper ion export"/>
    <property type="evidence" value="ECO:0007669"/>
    <property type="project" value="TreeGrafter"/>
</dbReference>
<dbReference type="EMBL" id="QGKM01000055">
    <property type="protein sequence ID" value="PWQ94428.1"/>
    <property type="molecule type" value="Genomic_DNA"/>
</dbReference>
<dbReference type="InterPro" id="IPR058790">
    <property type="entry name" value="BSH_CusB"/>
</dbReference>
<dbReference type="Pfam" id="PF25919">
    <property type="entry name" value="BSH_CusB"/>
    <property type="match status" value="1"/>
</dbReference>
<comment type="caution">
    <text evidence="9">The sequence shown here is derived from an EMBL/GenBank/DDBJ whole genome shotgun (WGS) entry which is preliminary data.</text>
</comment>
<dbReference type="AlphaFoldDB" id="A0A317C7D8"/>
<dbReference type="GO" id="GO:0046914">
    <property type="term" value="F:transition metal ion binding"/>
    <property type="evidence" value="ECO:0007669"/>
    <property type="project" value="TreeGrafter"/>
</dbReference>
<evidence type="ECO:0000259" key="6">
    <source>
        <dbReference type="Pfam" id="PF25919"/>
    </source>
</evidence>
<dbReference type="InterPro" id="IPR051909">
    <property type="entry name" value="MFP_Cation_Efflux"/>
</dbReference>
<evidence type="ECO:0000259" key="7">
    <source>
        <dbReference type="Pfam" id="PF25954"/>
    </source>
</evidence>
<keyword evidence="4" id="KW-0732">Signal</keyword>
<dbReference type="PANTHER" id="PTHR30097:SF15">
    <property type="entry name" value="CATION EFFLUX SYSTEM PROTEIN CUSB"/>
    <property type="match status" value="1"/>
</dbReference>
<dbReference type="OrthoDB" id="9806939at2"/>
<comment type="similarity">
    <text evidence="1">Belongs to the membrane fusion protein (MFP) (TC 8.A.1) family.</text>
</comment>
<evidence type="ECO:0000259" key="8">
    <source>
        <dbReference type="Pfam" id="PF25975"/>
    </source>
</evidence>
<keyword evidence="10" id="KW-1185">Reference proteome</keyword>
<dbReference type="InterPro" id="IPR006143">
    <property type="entry name" value="RND_pump_MFP"/>
</dbReference>
<feature type="chain" id="PRO_5016462301" evidence="4">
    <location>
        <begin position="27"/>
        <end position="417"/>
    </location>
</feature>
<protein>
    <submittedName>
        <fullName evidence="9">Efflux RND transporter periplasmic adaptor subunit</fullName>
    </submittedName>
</protein>
<evidence type="ECO:0000259" key="5">
    <source>
        <dbReference type="Pfam" id="PF19335"/>
    </source>
</evidence>
<dbReference type="Pfam" id="PF25954">
    <property type="entry name" value="Beta-barrel_RND_2"/>
    <property type="match status" value="1"/>
</dbReference>
<dbReference type="SUPFAM" id="SSF111369">
    <property type="entry name" value="HlyD-like secretion proteins"/>
    <property type="match status" value="1"/>
</dbReference>
<gene>
    <name evidence="9" type="ORF">DKW60_16815</name>
</gene>
<feature type="region of interest" description="Disordered" evidence="3">
    <location>
        <begin position="36"/>
        <end position="55"/>
    </location>
</feature>
<keyword evidence="2" id="KW-0813">Transport</keyword>
<accession>A0A317C7D8</accession>
<dbReference type="PANTHER" id="PTHR30097">
    <property type="entry name" value="CATION EFFLUX SYSTEM PROTEIN CUSB"/>
    <property type="match status" value="1"/>
</dbReference>
<dbReference type="InterPro" id="IPR045800">
    <property type="entry name" value="HMBD"/>
</dbReference>
<dbReference type="InterPro" id="IPR058792">
    <property type="entry name" value="Beta-barrel_RND_2"/>
</dbReference>
<evidence type="ECO:0000313" key="10">
    <source>
        <dbReference type="Proteomes" id="UP000245539"/>
    </source>
</evidence>
<feature type="domain" description="Heavy metal binding" evidence="5">
    <location>
        <begin position="59"/>
        <end position="83"/>
    </location>
</feature>
<name>A0A317C7D8_9GAMM</name>
<evidence type="ECO:0000256" key="4">
    <source>
        <dbReference type="SAM" id="SignalP"/>
    </source>
</evidence>
<dbReference type="GO" id="GO:0015679">
    <property type="term" value="P:plasma membrane copper ion transport"/>
    <property type="evidence" value="ECO:0007669"/>
    <property type="project" value="TreeGrafter"/>
</dbReference>
<dbReference type="Proteomes" id="UP000245539">
    <property type="component" value="Unassembled WGS sequence"/>
</dbReference>
<dbReference type="GO" id="GO:0022857">
    <property type="term" value="F:transmembrane transporter activity"/>
    <property type="evidence" value="ECO:0007669"/>
    <property type="project" value="InterPro"/>
</dbReference>
<sequence>MKRYQKVYTLCVALAFAVCASTVANAEEIERIVPGSEPLSEAKKDTPEAHAKKHADPTYVCPMHPQIQQGEEGACPICGMDLVLKSFNPNSSQGMPVISVSSSTAQSMGVRIGKVKKRTLSRAINTVGYVRYDESQLYHVHARASGWIKDPIVKVLGDKAEKGQRLASYYSPEIFTAQEDYLTALRSPSERQKQVDVLTRLRVMEVSGSVIQGLEQNAEITSHVPIISPISGVVTEIGVRDGMYVTPSTLLYSIADLSDVWVIVDVFPDQLSWIQKGALATMKIDALPGEQWRGRVDYIYPELDPKTRTLQVRLKFKNKEGLLKPNMFASVKINNRPLPGAIAIPREALIPSSEGFRVVKVTEKNHYKPVKVKVGTKTAKYVEITQGLEAGDEIVLSGQFLIDSESNLQASFQRMSQ</sequence>
<feature type="signal peptide" evidence="4">
    <location>
        <begin position="1"/>
        <end position="26"/>
    </location>
</feature>
<feature type="domain" description="CusB-like beta-barrel" evidence="7">
    <location>
        <begin position="260"/>
        <end position="335"/>
    </location>
</feature>
<dbReference type="FunFam" id="2.40.30.170:FF:000010">
    <property type="entry name" value="Efflux RND transporter periplasmic adaptor subunit"/>
    <property type="match status" value="1"/>
</dbReference>
<dbReference type="Pfam" id="PF25975">
    <property type="entry name" value="CzcB_C"/>
    <property type="match status" value="1"/>
</dbReference>
<dbReference type="GO" id="GO:0016020">
    <property type="term" value="C:membrane"/>
    <property type="evidence" value="ECO:0007669"/>
    <property type="project" value="InterPro"/>
</dbReference>
<organism evidence="9 10">
    <name type="scientific">Leucothrix pacifica</name>
    <dbReference type="NCBI Taxonomy" id="1247513"/>
    <lineage>
        <taxon>Bacteria</taxon>
        <taxon>Pseudomonadati</taxon>
        <taxon>Pseudomonadota</taxon>
        <taxon>Gammaproteobacteria</taxon>
        <taxon>Thiotrichales</taxon>
        <taxon>Thiotrichaceae</taxon>
        <taxon>Leucothrix</taxon>
    </lineage>
</organism>
<dbReference type="Gene3D" id="2.40.30.170">
    <property type="match status" value="1"/>
</dbReference>
<evidence type="ECO:0000256" key="1">
    <source>
        <dbReference type="ARBA" id="ARBA00009477"/>
    </source>
</evidence>